<dbReference type="InterPro" id="IPR011060">
    <property type="entry name" value="RibuloseP-bd_barrel"/>
</dbReference>
<comment type="similarity">
    <text evidence="1">Belongs to the HisA/HisF family.</text>
</comment>
<organism evidence="2 3">
    <name type="scientific">Candidatus Methanomassiliicoccus intestinalis</name>
    <dbReference type="NCBI Taxonomy" id="1406512"/>
    <lineage>
        <taxon>Archaea</taxon>
        <taxon>Methanobacteriati</taxon>
        <taxon>Thermoplasmatota</taxon>
        <taxon>Thermoplasmata</taxon>
        <taxon>Methanomassiliicoccales</taxon>
        <taxon>Methanomassiliicoccaceae</taxon>
        <taxon>Methanomassiliicoccus</taxon>
    </lineage>
</organism>
<dbReference type="Proteomes" id="UP000752814">
    <property type="component" value="Unassembled WGS sequence"/>
</dbReference>
<evidence type="ECO:0000313" key="3">
    <source>
        <dbReference type="Proteomes" id="UP000752814"/>
    </source>
</evidence>
<dbReference type="AlphaFoldDB" id="A0A8J8TDL4"/>
<keyword evidence="1" id="KW-0368">Histidine biosynthesis</keyword>
<dbReference type="RefSeq" id="WP_400194769.1">
    <property type="nucleotide sequence ID" value="NZ_CAYAYE010000014.1"/>
</dbReference>
<accession>A0A8J8TDL4</accession>
<sequence length="283" mass="31931">MVEYVKVCSNCGSRDIEPSRNVGYVPGLTGNEQYFCRSCGQESVPLLIDESKVENENKDGFYKVAMVPIDTANTKLENIVSEIQWDGNEYVTTDNQTIFEEYKSTIRNNRCSNTIILDLMGIKTRHPNYKILKNIVKPKYNIWLDIGTHNDEDIFDAFTLDAGRVICSSICVSSVQVYEEAFDLSDHILPCICTCGDKVQWKSSANETDLFRVIESLKKIGYEELIIIDLDCLGKNKGPDKSYASRISETFSGIIFGGGVREEDVTDLKNLKLRGVILDPEFN</sequence>
<proteinExistence type="inferred from homology"/>
<dbReference type="GO" id="GO:0000105">
    <property type="term" value="P:L-histidine biosynthetic process"/>
    <property type="evidence" value="ECO:0007669"/>
    <property type="project" value="UniProtKB-KW"/>
</dbReference>
<evidence type="ECO:0008006" key="4">
    <source>
        <dbReference type="Google" id="ProtNLM"/>
    </source>
</evidence>
<dbReference type="Pfam" id="PF00977">
    <property type="entry name" value="His_biosynth"/>
    <property type="match status" value="1"/>
</dbReference>
<dbReference type="EMBL" id="LVVT01000014">
    <property type="protein sequence ID" value="TQS82936.1"/>
    <property type="molecule type" value="Genomic_DNA"/>
</dbReference>
<keyword evidence="1" id="KW-0028">Amino-acid biosynthesis</keyword>
<protein>
    <recommendedName>
        <fullName evidence="4">Histidine biosynthesis protein</fullName>
    </recommendedName>
</protein>
<dbReference type="InterPro" id="IPR013785">
    <property type="entry name" value="Aldolase_TIM"/>
</dbReference>
<gene>
    <name evidence="2" type="ORF">A3207_03075</name>
</gene>
<dbReference type="SUPFAM" id="SSF51366">
    <property type="entry name" value="Ribulose-phoshate binding barrel"/>
    <property type="match status" value="1"/>
</dbReference>
<dbReference type="InterPro" id="IPR006062">
    <property type="entry name" value="His_biosynth"/>
</dbReference>
<dbReference type="Gene3D" id="3.20.20.70">
    <property type="entry name" value="Aldolase class I"/>
    <property type="match status" value="1"/>
</dbReference>
<comment type="caution">
    <text evidence="2">The sequence shown here is derived from an EMBL/GenBank/DDBJ whole genome shotgun (WGS) entry which is preliminary data.</text>
</comment>
<reference evidence="2" key="1">
    <citation type="submission" date="2016-03" db="EMBL/GenBank/DDBJ databases">
        <authorList>
            <person name="Borrel G."/>
            <person name="Mccann A."/>
            <person name="O'Toole P.W."/>
        </authorList>
    </citation>
    <scope>NUCLEOTIDE SEQUENCE</scope>
    <source>
        <strain evidence="2">183</strain>
    </source>
</reference>
<evidence type="ECO:0000256" key="1">
    <source>
        <dbReference type="RuleBase" id="RU003657"/>
    </source>
</evidence>
<name>A0A8J8TDL4_9ARCH</name>
<evidence type="ECO:0000313" key="2">
    <source>
        <dbReference type="EMBL" id="TQS82936.1"/>
    </source>
</evidence>